<dbReference type="Proteomes" id="UP000282926">
    <property type="component" value="Unassembled WGS sequence"/>
</dbReference>
<keyword evidence="2" id="KW-1185">Reference proteome</keyword>
<dbReference type="EMBL" id="SADD01000009">
    <property type="protein sequence ID" value="RVU42815.1"/>
    <property type="molecule type" value="Genomic_DNA"/>
</dbReference>
<organism evidence="1 2">
    <name type="scientific">Lujinxingia sediminis</name>
    <dbReference type="NCBI Taxonomy" id="2480984"/>
    <lineage>
        <taxon>Bacteria</taxon>
        <taxon>Deltaproteobacteria</taxon>
        <taxon>Bradymonadales</taxon>
        <taxon>Lujinxingiaceae</taxon>
        <taxon>Lujinxingia</taxon>
    </lineage>
</organism>
<evidence type="ECO:0000313" key="2">
    <source>
        <dbReference type="Proteomes" id="UP000282926"/>
    </source>
</evidence>
<proteinExistence type="predicted"/>
<dbReference type="RefSeq" id="WP_127780782.1">
    <property type="nucleotide sequence ID" value="NZ_SADD01000009.1"/>
</dbReference>
<protein>
    <submittedName>
        <fullName evidence="1">Uncharacterized protein</fullName>
    </submittedName>
</protein>
<gene>
    <name evidence="1" type="ORF">EA187_15000</name>
</gene>
<reference evidence="1 2" key="1">
    <citation type="submission" date="2019-01" db="EMBL/GenBank/DDBJ databases">
        <title>Lujinxingia litoralis gen. nov., sp. nov. and Lujinxingia sediminis gen. nov., sp. nov., new members in the order Bradymonadales, isolated from coastal sediment.</title>
        <authorList>
            <person name="Li C.-M."/>
        </authorList>
    </citation>
    <scope>NUCLEOTIDE SEQUENCE [LARGE SCALE GENOMIC DNA]</scope>
    <source>
        <strain evidence="1 2">SEH01</strain>
    </source>
</reference>
<evidence type="ECO:0000313" key="1">
    <source>
        <dbReference type="EMBL" id="RVU42815.1"/>
    </source>
</evidence>
<accession>A0ABY0CQU6</accession>
<name>A0ABY0CQU6_9DELT</name>
<comment type="caution">
    <text evidence="1">The sequence shown here is derived from an EMBL/GenBank/DDBJ whole genome shotgun (WGS) entry which is preliminary data.</text>
</comment>
<sequence>MGNEKNLINLMEAVLSENISVERFRGQYENFWNFELETDNLSTIECKVFEEVFDVVVWYSPFPEERAQIPNYVDEATVLRAVEDALSKLCEDER</sequence>